<evidence type="ECO:0008006" key="9">
    <source>
        <dbReference type="Google" id="ProtNLM"/>
    </source>
</evidence>
<dbReference type="AlphaFoldDB" id="A0A523YM83"/>
<sequence>MGNILWSGLGYGILCIIFFGLYVTPRRYASSPSLEFLLTMCITVAICTSLTGVFFPGWLTISLPQIALSYLSGLLWCMGTVCYIYSVDCVGVGRATPVKNLTVILGVIFGVFIFKEFSWQNKLPLVLLGGATALVLLSTILLGKLVTVTGLARSSCPIHLIKPKLKKASQYSVVGFGFALSAALFYSLFGIPGKLVMESMDSVWPYFMIMGQGTLVGALACYFIIGKDRGWTKVSRKDHLLAMLAGLLWVVAFASLANSLKLLGMATAWPIANLNTIVTVVYSSLVLKEISIRQQRTKMFAGLIMGVMGIILLVLART</sequence>
<dbReference type="PANTHER" id="PTHR16119:SF17">
    <property type="entry name" value="TRANSMEMBRANE PROTEIN 144"/>
    <property type="match status" value="1"/>
</dbReference>
<feature type="transmembrane region" description="Helical" evidence="6">
    <location>
        <begin position="173"/>
        <end position="191"/>
    </location>
</feature>
<dbReference type="InterPro" id="IPR010651">
    <property type="entry name" value="Sugar_transport"/>
</dbReference>
<feature type="transmembrane region" description="Helical" evidence="6">
    <location>
        <begin position="6"/>
        <end position="24"/>
    </location>
</feature>
<keyword evidence="4 6" id="KW-1133">Transmembrane helix</keyword>
<comment type="similarity">
    <text evidence="2">Belongs to the GRP transporter (TC 2.A.7.5) family.</text>
</comment>
<comment type="caution">
    <text evidence="7">The sequence shown here is derived from an EMBL/GenBank/DDBJ whole genome shotgun (WGS) entry which is preliminary data.</text>
</comment>
<dbReference type="EMBL" id="SOIJ01000187">
    <property type="protein sequence ID" value="TET92686.1"/>
    <property type="molecule type" value="Genomic_DNA"/>
</dbReference>
<reference evidence="7 8" key="1">
    <citation type="submission" date="2019-03" db="EMBL/GenBank/DDBJ databases">
        <title>Metabolic potential of uncultured bacteria and archaea associated with petroleum seepage in deep-sea sediments.</title>
        <authorList>
            <person name="Dong X."/>
            <person name="Hubert C."/>
        </authorList>
    </citation>
    <scope>NUCLEOTIDE SEQUENCE [LARGE SCALE GENOMIC DNA]</scope>
    <source>
        <strain evidence="7">E29_bin28</strain>
    </source>
</reference>
<feature type="transmembrane region" description="Helical" evidence="6">
    <location>
        <begin position="67"/>
        <end position="86"/>
    </location>
</feature>
<gene>
    <name evidence="7" type="ORF">E3J33_03340</name>
</gene>
<organism evidence="7 8">
    <name type="scientific">Aerophobetes bacterium</name>
    <dbReference type="NCBI Taxonomy" id="2030807"/>
    <lineage>
        <taxon>Bacteria</taxon>
        <taxon>Candidatus Aerophobota</taxon>
    </lineage>
</organism>
<comment type="subcellular location">
    <subcellularLocation>
        <location evidence="1">Membrane</location>
        <topology evidence="1">Multi-pass membrane protein</topology>
    </subcellularLocation>
</comment>
<dbReference type="Pfam" id="PF06800">
    <property type="entry name" value="Sugar_transport"/>
    <property type="match status" value="1"/>
</dbReference>
<dbReference type="GO" id="GO:0015144">
    <property type="term" value="F:carbohydrate transmembrane transporter activity"/>
    <property type="evidence" value="ECO:0007669"/>
    <property type="project" value="InterPro"/>
</dbReference>
<dbReference type="PANTHER" id="PTHR16119">
    <property type="entry name" value="TRANSMEMBRANE PROTEIN 144"/>
    <property type="match status" value="1"/>
</dbReference>
<keyword evidence="3 6" id="KW-0812">Transmembrane</keyword>
<evidence type="ECO:0000256" key="4">
    <source>
        <dbReference type="ARBA" id="ARBA00022989"/>
    </source>
</evidence>
<protein>
    <recommendedName>
        <fullName evidence="9">EamA domain-containing protein</fullName>
    </recommendedName>
</protein>
<evidence type="ECO:0000256" key="1">
    <source>
        <dbReference type="ARBA" id="ARBA00004141"/>
    </source>
</evidence>
<evidence type="ECO:0000256" key="5">
    <source>
        <dbReference type="ARBA" id="ARBA00023136"/>
    </source>
</evidence>
<feature type="transmembrane region" description="Helical" evidence="6">
    <location>
        <begin position="36"/>
        <end position="61"/>
    </location>
</feature>
<evidence type="ECO:0000313" key="8">
    <source>
        <dbReference type="Proteomes" id="UP000316925"/>
    </source>
</evidence>
<keyword evidence="5 6" id="KW-0472">Membrane</keyword>
<feature type="transmembrane region" description="Helical" evidence="6">
    <location>
        <begin position="203"/>
        <end position="225"/>
    </location>
</feature>
<feature type="transmembrane region" description="Helical" evidence="6">
    <location>
        <begin position="266"/>
        <end position="287"/>
    </location>
</feature>
<evidence type="ECO:0000256" key="3">
    <source>
        <dbReference type="ARBA" id="ARBA00022692"/>
    </source>
</evidence>
<feature type="transmembrane region" description="Helical" evidence="6">
    <location>
        <begin position="126"/>
        <end position="152"/>
    </location>
</feature>
<evidence type="ECO:0000256" key="2">
    <source>
        <dbReference type="ARBA" id="ARBA00006117"/>
    </source>
</evidence>
<feature type="transmembrane region" description="Helical" evidence="6">
    <location>
        <begin position="240"/>
        <end position="260"/>
    </location>
</feature>
<evidence type="ECO:0000313" key="7">
    <source>
        <dbReference type="EMBL" id="TET92686.1"/>
    </source>
</evidence>
<accession>A0A523YM83</accession>
<feature type="transmembrane region" description="Helical" evidence="6">
    <location>
        <begin position="299"/>
        <end position="316"/>
    </location>
</feature>
<name>A0A523YM83_UNCAE</name>
<feature type="transmembrane region" description="Helical" evidence="6">
    <location>
        <begin position="98"/>
        <end position="114"/>
    </location>
</feature>
<evidence type="ECO:0000256" key="6">
    <source>
        <dbReference type="SAM" id="Phobius"/>
    </source>
</evidence>
<dbReference type="GO" id="GO:0016020">
    <property type="term" value="C:membrane"/>
    <property type="evidence" value="ECO:0007669"/>
    <property type="project" value="UniProtKB-SubCell"/>
</dbReference>
<proteinExistence type="inferred from homology"/>
<dbReference type="SUPFAM" id="SSF103481">
    <property type="entry name" value="Multidrug resistance efflux transporter EmrE"/>
    <property type="match status" value="2"/>
</dbReference>
<dbReference type="Proteomes" id="UP000316925">
    <property type="component" value="Unassembled WGS sequence"/>
</dbReference>
<dbReference type="InterPro" id="IPR037185">
    <property type="entry name" value="EmrE-like"/>
</dbReference>